<feature type="transmembrane region" description="Helical" evidence="20">
    <location>
        <begin position="47"/>
        <end position="68"/>
    </location>
</feature>
<protein>
    <submittedName>
        <fullName evidence="23">PBP1A family penicillin-binding protein</fullName>
    </submittedName>
</protein>
<dbReference type="Pfam" id="PF00912">
    <property type="entry name" value="Transgly"/>
    <property type="match status" value="1"/>
</dbReference>
<evidence type="ECO:0000256" key="6">
    <source>
        <dbReference type="ARBA" id="ARBA00022670"/>
    </source>
</evidence>
<dbReference type="InterPro" id="IPR012338">
    <property type="entry name" value="Beta-lactam/transpept-like"/>
</dbReference>
<evidence type="ECO:0000256" key="16">
    <source>
        <dbReference type="ARBA" id="ARBA00023316"/>
    </source>
</evidence>
<dbReference type="InterPro" id="IPR001460">
    <property type="entry name" value="PCN-bd_Tpept"/>
</dbReference>
<keyword evidence="14 20" id="KW-0472">Membrane</keyword>
<dbReference type="GO" id="GO:0071555">
    <property type="term" value="P:cell wall organization"/>
    <property type="evidence" value="ECO:0007669"/>
    <property type="project" value="UniProtKB-KW"/>
</dbReference>
<keyword evidence="9 20" id="KW-0812">Transmembrane</keyword>
<dbReference type="GO" id="GO:0008658">
    <property type="term" value="F:penicillin binding"/>
    <property type="evidence" value="ECO:0007669"/>
    <property type="project" value="InterPro"/>
</dbReference>
<comment type="pathway">
    <text evidence="2">Cell wall biogenesis; peptidoglycan biosynthesis.</text>
</comment>
<comment type="subcellular location">
    <subcellularLocation>
        <location evidence="1">Membrane</location>
    </subcellularLocation>
</comment>
<evidence type="ECO:0000256" key="1">
    <source>
        <dbReference type="ARBA" id="ARBA00004370"/>
    </source>
</evidence>
<gene>
    <name evidence="23" type="ORF">GWO12_10135</name>
</gene>
<keyword evidence="12" id="KW-0573">Peptidoglycan synthesis</keyword>
<dbReference type="InterPro" id="IPR050396">
    <property type="entry name" value="Glycosyltr_51/Transpeptidase"/>
</dbReference>
<dbReference type="SUPFAM" id="SSF53955">
    <property type="entry name" value="Lysozyme-like"/>
    <property type="match status" value="1"/>
</dbReference>
<keyword evidence="16" id="KW-0961">Cell wall biogenesis/degradation</keyword>
<organism evidence="23 24">
    <name type="scientific">Candidatus Kutchimonas denitrificans</name>
    <dbReference type="NCBI Taxonomy" id="3056748"/>
    <lineage>
        <taxon>Bacteria</taxon>
        <taxon>Pseudomonadati</taxon>
        <taxon>Gemmatimonadota</taxon>
        <taxon>Gemmatimonadia</taxon>
        <taxon>Candidatus Palauibacterales</taxon>
        <taxon>Candidatus Palauibacteraceae</taxon>
        <taxon>Candidatus Kutchimonas</taxon>
    </lineage>
</organism>
<keyword evidence="13 20" id="KW-1133">Transmembrane helix</keyword>
<dbReference type="AlphaFoldDB" id="A0AAE5CDB5"/>
<dbReference type="EMBL" id="JAACAK010000083">
    <property type="protein sequence ID" value="NIR75449.1"/>
    <property type="molecule type" value="Genomic_DNA"/>
</dbReference>
<dbReference type="GO" id="GO:0030288">
    <property type="term" value="C:outer membrane-bounded periplasmic space"/>
    <property type="evidence" value="ECO:0007669"/>
    <property type="project" value="TreeGrafter"/>
</dbReference>
<accession>A0AAE5CDB5</accession>
<evidence type="ECO:0000256" key="17">
    <source>
        <dbReference type="ARBA" id="ARBA00034000"/>
    </source>
</evidence>
<evidence type="ECO:0000256" key="13">
    <source>
        <dbReference type="ARBA" id="ARBA00022989"/>
    </source>
</evidence>
<dbReference type="InterPro" id="IPR036950">
    <property type="entry name" value="PBP_transglycosylase"/>
</dbReference>
<keyword evidence="7" id="KW-0328">Glycosyltransferase</keyword>
<dbReference type="FunFam" id="1.10.3810.10:FF:000001">
    <property type="entry name" value="Penicillin-binding protein 1A"/>
    <property type="match status" value="1"/>
</dbReference>
<evidence type="ECO:0000256" key="7">
    <source>
        <dbReference type="ARBA" id="ARBA00022676"/>
    </source>
</evidence>
<dbReference type="Gene3D" id="1.10.3810.10">
    <property type="entry name" value="Biosynthetic peptidoglycan transglycosylase-like"/>
    <property type="match status" value="1"/>
</dbReference>
<evidence type="ECO:0000313" key="23">
    <source>
        <dbReference type="EMBL" id="NIR75449.1"/>
    </source>
</evidence>
<feature type="region of interest" description="Disordered" evidence="19">
    <location>
        <begin position="1"/>
        <end position="27"/>
    </location>
</feature>
<keyword evidence="5" id="KW-0121">Carboxypeptidase</keyword>
<comment type="similarity">
    <text evidence="3">In the C-terminal section; belongs to the transpeptidase family.</text>
</comment>
<feature type="domain" description="Glycosyl transferase family 51" evidence="22">
    <location>
        <begin position="99"/>
        <end position="276"/>
    </location>
</feature>
<dbReference type="InterPro" id="IPR023346">
    <property type="entry name" value="Lysozyme-like_dom_sf"/>
</dbReference>
<evidence type="ECO:0000256" key="8">
    <source>
        <dbReference type="ARBA" id="ARBA00022679"/>
    </source>
</evidence>
<evidence type="ECO:0000313" key="24">
    <source>
        <dbReference type="Proteomes" id="UP000702544"/>
    </source>
</evidence>
<comment type="catalytic activity">
    <reaction evidence="18">
        <text>[GlcNAc-(1-&gt;4)-Mur2Ac(oyl-L-Ala-gamma-D-Glu-L-Lys-D-Ala-D-Ala)](n)-di-trans,octa-cis-undecaprenyl diphosphate + beta-D-GlcNAc-(1-&gt;4)-Mur2Ac(oyl-L-Ala-gamma-D-Glu-L-Lys-D-Ala-D-Ala)-di-trans,octa-cis-undecaprenyl diphosphate = [GlcNAc-(1-&gt;4)-Mur2Ac(oyl-L-Ala-gamma-D-Glu-L-Lys-D-Ala-D-Ala)](n+1)-di-trans,octa-cis-undecaprenyl diphosphate + di-trans,octa-cis-undecaprenyl diphosphate + H(+)</text>
        <dbReference type="Rhea" id="RHEA:23708"/>
        <dbReference type="Rhea" id="RHEA-COMP:9602"/>
        <dbReference type="Rhea" id="RHEA-COMP:9603"/>
        <dbReference type="ChEBI" id="CHEBI:15378"/>
        <dbReference type="ChEBI" id="CHEBI:58405"/>
        <dbReference type="ChEBI" id="CHEBI:60033"/>
        <dbReference type="ChEBI" id="CHEBI:78435"/>
        <dbReference type="EC" id="2.4.99.28"/>
    </reaction>
</comment>
<evidence type="ECO:0000256" key="4">
    <source>
        <dbReference type="ARBA" id="ARBA00007739"/>
    </source>
</evidence>
<dbReference type="PANTHER" id="PTHR32282">
    <property type="entry name" value="BINDING PROTEIN TRANSPEPTIDASE, PUTATIVE-RELATED"/>
    <property type="match status" value="1"/>
</dbReference>
<evidence type="ECO:0000256" key="12">
    <source>
        <dbReference type="ARBA" id="ARBA00022984"/>
    </source>
</evidence>
<evidence type="ECO:0000256" key="11">
    <source>
        <dbReference type="ARBA" id="ARBA00022960"/>
    </source>
</evidence>
<name>A0AAE5CDB5_9BACT</name>
<keyword evidence="11" id="KW-0133">Cell shape</keyword>
<dbReference type="GO" id="GO:0006508">
    <property type="term" value="P:proteolysis"/>
    <property type="evidence" value="ECO:0007669"/>
    <property type="project" value="UniProtKB-KW"/>
</dbReference>
<evidence type="ECO:0000256" key="19">
    <source>
        <dbReference type="SAM" id="MobiDB-lite"/>
    </source>
</evidence>
<dbReference type="InterPro" id="IPR001264">
    <property type="entry name" value="Glyco_trans_51"/>
</dbReference>
<evidence type="ECO:0000256" key="9">
    <source>
        <dbReference type="ARBA" id="ARBA00022692"/>
    </source>
</evidence>
<evidence type="ECO:0000256" key="14">
    <source>
        <dbReference type="ARBA" id="ARBA00023136"/>
    </source>
</evidence>
<dbReference type="NCBIfam" id="TIGR02074">
    <property type="entry name" value="PBP_1a_fam"/>
    <property type="match status" value="1"/>
</dbReference>
<dbReference type="GO" id="GO:0009252">
    <property type="term" value="P:peptidoglycan biosynthetic process"/>
    <property type="evidence" value="ECO:0007669"/>
    <property type="project" value="UniProtKB-KW"/>
</dbReference>
<keyword evidence="15" id="KW-0511">Multifunctional enzyme</keyword>
<reference evidence="23 24" key="1">
    <citation type="submission" date="2020-01" db="EMBL/GenBank/DDBJ databases">
        <title>Genomes assembled from Gulf of Kutch pelagic sediment metagenomes.</title>
        <authorList>
            <person name="Chandrashekar M."/>
            <person name="Mahajan M.S."/>
            <person name="Dave K.J."/>
            <person name="Vatsa P."/>
            <person name="Nathani N.M."/>
        </authorList>
    </citation>
    <scope>NUCLEOTIDE SEQUENCE [LARGE SCALE GENOMIC DNA]</scope>
    <source>
        <strain evidence="23">KS3-K002</strain>
    </source>
</reference>
<evidence type="ECO:0000256" key="2">
    <source>
        <dbReference type="ARBA" id="ARBA00004752"/>
    </source>
</evidence>
<dbReference type="GO" id="GO:0009002">
    <property type="term" value="F:serine-type D-Ala-D-Ala carboxypeptidase activity"/>
    <property type="evidence" value="ECO:0007669"/>
    <property type="project" value="UniProtKB-EC"/>
</dbReference>
<evidence type="ECO:0000259" key="21">
    <source>
        <dbReference type="Pfam" id="PF00905"/>
    </source>
</evidence>
<dbReference type="SUPFAM" id="SSF56601">
    <property type="entry name" value="beta-lactamase/transpeptidase-like"/>
    <property type="match status" value="1"/>
</dbReference>
<keyword evidence="8" id="KW-0808">Transferase</keyword>
<evidence type="ECO:0000256" key="10">
    <source>
        <dbReference type="ARBA" id="ARBA00022801"/>
    </source>
</evidence>
<dbReference type="PANTHER" id="PTHR32282:SF27">
    <property type="entry name" value="PENICILLIN-BINDING PROTEIN 1A"/>
    <property type="match status" value="1"/>
</dbReference>
<evidence type="ECO:0000256" key="5">
    <source>
        <dbReference type="ARBA" id="ARBA00022645"/>
    </source>
</evidence>
<comment type="similarity">
    <text evidence="4">In the N-terminal section; belongs to the glycosyltransferase 51 family.</text>
</comment>
<feature type="domain" description="Penicillin-binding protein transpeptidase" evidence="21">
    <location>
        <begin position="390"/>
        <end position="667"/>
    </location>
</feature>
<evidence type="ECO:0000256" key="20">
    <source>
        <dbReference type="SAM" id="Phobius"/>
    </source>
</evidence>
<dbReference type="GO" id="GO:0016020">
    <property type="term" value="C:membrane"/>
    <property type="evidence" value="ECO:0007669"/>
    <property type="project" value="UniProtKB-SubCell"/>
</dbReference>
<dbReference type="Proteomes" id="UP000702544">
    <property type="component" value="Unassembled WGS sequence"/>
</dbReference>
<evidence type="ECO:0000259" key="22">
    <source>
        <dbReference type="Pfam" id="PF00912"/>
    </source>
</evidence>
<dbReference type="GO" id="GO:0008955">
    <property type="term" value="F:peptidoglycan glycosyltransferase activity"/>
    <property type="evidence" value="ECO:0007669"/>
    <property type="project" value="UniProtKB-EC"/>
</dbReference>
<comment type="catalytic activity">
    <reaction evidence="17">
        <text>Preferential cleavage: (Ac)2-L-Lys-D-Ala-|-D-Ala. Also transpeptidation of peptidyl-alanyl moieties that are N-acyl substituents of D-alanine.</text>
        <dbReference type="EC" id="3.4.16.4"/>
    </reaction>
</comment>
<keyword evidence="6" id="KW-0645">Protease</keyword>
<evidence type="ECO:0000256" key="18">
    <source>
        <dbReference type="ARBA" id="ARBA00049902"/>
    </source>
</evidence>
<dbReference type="Pfam" id="PF00905">
    <property type="entry name" value="Transpeptidase"/>
    <property type="match status" value="1"/>
</dbReference>
<evidence type="ECO:0000256" key="3">
    <source>
        <dbReference type="ARBA" id="ARBA00007090"/>
    </source>
</evidence>
<proteinExistence type="inferred from homology"/>
<dbReference type="GO" id="GO:0008360">
    <property type="term" value="P:regulation of cell shape"/>
    <property type="evidence" value="ECO:0007669"/>
    <property type="project" value="UniProtKB-KW"/>
</dbReference>
<keyword evidence="10" id="KW-0378">Hydrolase</keyword>
<evidence type="ECO:0000256" key="15">
    <source>
        <dbReference type="ARBA" id="ARBA00023268"/>
    </source>
</evidence>
<sequence>MFEKQQRRISSPWRKRTRQAEDRTDAPAADRPGLLWRIVQGWRPWQTVALLVLLFLTTVGAGIAVGTWNRICLGDRCPSIAQITVWEPEESSKLYAADGSLIHEFFQQRRTVVALSDLPPYVPQAMVAIEDKRFYGHEGIDYLRFARATVEYFIYGPGRPGGSTITQQLARNQFTERIGFDVSPARKLREAKVARDIERLYSKEEILEAYLNQINYGHGWYGIETASQNYFGKPASQLNLPEAALLAALAKAPTRYSPILNPERALGRRNLVLDLMARQGYISWAEAEAAKAYPLPTSRARGRENQIAPYFVEWVRQMLDDRFGEDLYRAGFKIYTTLDLEMQAIADSALKAHLAFLESEVTDYEHMTYEEALKLPPDSIDWTQTPYLQGMFVAIDPKTGHVKSMIGGRDWNHSKFNRATQALRQTGSVFKPFVYTAAVANGFPISYVIYDAPLELDQYDPEGDSSWIWSPKNYTNRFHGPMTLRDALRRSVNVVTVKLSQEVGTETVAQTARRMGIRTPIPRVAASAIGAASVIPLQVAEAFTTYANLGVHVTPQPILRVEDKAGRLIYESETERDRVLDEQTAWIMLTVLRDVVNAGTAARIRRDYLAPEIPAAGKTGTTNDETDVWFVGFTPDLLAAVWIGLDDPTKIFPGAVGGGHAAPVWGAFMQRVYQNRPIPHPWERPGGLVYRTVDKLSGRLATDYCPLDAIYTEVYLPGTEPVEECDLHQPTPWGTDR</sequence>
<dbReference type="Gene3D" id="3.40.710.10">
    <property type="entry name" value="DD-peptidase/beta-lactamase superfamily"/>
    <property type="match status" value="1"/>
</dbReference>
<comment type="caution">
    <text evidence="23">The sequence shown here is derived from an EMBL/GenBank/DDBJ whole genome shotgun (WGS) entry which is preliminary data.</text>
</comment>